<sequence length="147" mass="14607">MSDTGSSAGGPAPCLVVGVGAVRGVSAAEVGGLIDRILAEAGLAPESVRALATVDRKADEEGILRAAAERGWPVVTYPAAELAGVDVPHPSEAVRARAGTPSVAEAAALRAAADVGCCAGLAAAKRKTANATAAVARSHPRTPRHDR</sequence>
<accession>A0A7W9YEP7</accession>
<dbReference type="InterPro" id="IPR052553">
    <property type="entry name" value="CbiG_hydrolase"/>
</dbReference>
<dbReference type="InterPro" id="IPR036518">
    <property type="entry name" value="CobE/GbiG_C_sf"/>
</dbReference>
<evidence type="ECO:0000313" key="3">
    <source>
        <dbReference type="Proteomes" id="UP000546642"/>
    </source>
</evidence>
<dbReference type="Pfam" id="PF01890">
    <property type="entry name" value="CbiG_C"/>
    <property type="match status" value="1"/>
</dbReference>
<evidence type="ECO:0000313" key="2">
    <source>
        <dbReference type="EMBL" id="MBB6170803.1"/>
    </source>
</evidence>
<protein>
    <submittedName>
        <fullName evidence="2">Cobalamin biosynthesis protein CbiG</fullName>
    </submittedName>
</protein>
<proteinExistence type="predicted"/>
<reference evidence="2 3" key="1">
    <citation type="submission" date="2020-08" db="EMBL/GenBank/DDBJ databases">
        <title>Sequencing the genomes of 1000 actinobacteria strains.</title>
        <authorList>
            <person name="Klenk H.-P."/>
        </authorList>
    </citation>
    <scope>NUCLEOTIDE SEQUENCE [LARGE SCALE GENOMIC DNA]</scope>
    <source>
        <strain evidence="2 3">DSM 46659</strain>
    </source>
</reference>
<gene>
    <name evidence="2" type="ORF">HNR23_000863</name>
</gene>
<name>A0A7W9YEP7_9ACTN</name>
<dbReference type="RefSeq" id="WP_246421584.1">
    <property type="nucleotide sequence ID" value="NZ_JACHDS010000001.1"/>
</dbReference>
<dbReference type="GO" id="GO:0009236">
    <property type="term" value="P:cobalamin biosynthetic process"/>
    <property type="evidence" value="ECO:0007669"/>
    <property type="project" value="InterPro"/>
</dbReference>
<dbReference type="SUPFAM" id="SSF159664">
    <property type="entry name" value="CobE/GbiG C-terminal domain-like"/>
    <property type="match status" value="1"/>
</dbReference>
<evidence type="ECO:0000259" key="1">
    <source>
        <dbReference type="Pfam" id="PF01890"/>
    </source>
</evidence>
<organism evidence="2 3">
    <name type="scientific">Nocardiopsis mwathae</name>
    <dbReference type="NCBI Taxonomy" id="1472723"/>
    <lineage>
        <taxon>Bacteria</taxon>
        <taxon>Bacillati</taxon>
        <taxon>Actinomycetota</taxon>
        <taxon>Actinomycetes</taxon>
        <taxon>Streptosporangiales</taxon>
        <taxon>Nocardiopsidaceae</taxon>
        <taxon>Nocardiopsis</taxon>
    </lineage>
</organism>
<feature type="domain" description="CobE/GbiG C-terminal" evidence="1">
    <location>
        <begin position="15"/>
        <end position="136"/>
    </location>
</feature>
<keyword evidence="3" id="KW-1185">Reference proteome</keyword>
<dbReference type="Proteomes" id="UP000546642">
    <property type="component" value="Unassembled WGS sequence"/>
</dbReference>
<dbReference type="PANTHER" id="PTHR37477:SF1">
    <property type="entry name" value="COBALT-PRECORRIN-5A HYDROLASE"/>
    <property type="match status" value="1"/>
</dbReference>
<dbReference type="InterPro" id="IPR002750">
    <property type="entry name" value="CobE/GbiG_C"/>
</dbReference>
<dbReference type="EMBL" id="JACHDS010000001">
    <property type="protein sequence ID" value="MBB6170803.1"/>
    <property type="molecule type" value="Genomic_DNA"/>
</dbReference>
<comment type="caution">
    <text evidence="2">The sequence shown here is derived from an EMBL/GenBank/DDBJ whole genome shotgun (WGS) entry which is preliminary data.</text>
</comment>
<dbReference type="AlphaFoldDB" id="A0A7W9YEP7"/>
<dbReference type="Gene3D" id="3.30.420.180">
    <property type="entry name" value="CobE/GbiG C-terminal domain"/>
    <property type="match status" value="1"/>
</dbReference>
<dbReference type="PANTHER" id="PTHR37477">
    <property type="entry name" value="COBALT-PRECORRIN-5A HYDROLASE"/>
    <property type="match status" value="1"/>
</dbReference>